<protein>
    <submittedName>
        <fullName evidence="2">Uncharacterized protein</fullName>
    </submittedName>
</protein>
<dbReference type="OrthoDB" id="1797662at2"/>
<keyword evidence="3" id="KW-1185">Reference proteome</keyword>
<evidence type="ECO:0000313" key="2">
    <source>
        <dbReference type="EMBL" id="SHH69031.1"/>
    </source>
</evidence>
<dbReference type="STRING" id="1121420.SAMN02746098_01157"/>
<name>A0A1M5V1C4_9FIRM</name>
<dbReference type="Proteomes" id="UP000183954">
    <property type="component" value="Unassembled WGS sequence"/>
</dbReference>
<dbReference type="RefSeq" id="WP_073028499.1">
    <property type="nucleotide sequence ID" value="NZ_FQXJ01000004.1"/>
</dbReference>
<sequence length="277" mass="30931">MDDRPNTSIWGTILSCAEIALCVYQVVAVKGEGLMIPSNKAGELLGDKALFQGRAKNGFIHYDKDSPGEMAAAYELVKNGHITAPEIIEQYGTPEDIEADGRFLNPEYFGGLPEPAETPWGTLKTQTPLDNGVFLLSADSRTGIAIHKTVSEYCMSDYSRAENCWEKGDFYFYDLNQGAAIAVFELSASHPPVLDLITSWESLMHTLATEFPDYTNYWNSQASPDTLIYYVPAPSFMFLQQHLDEAVKNPLLETTPEDQETDNFFERADPFDDPEIE</sequence>
<evidence type="ECO:0000313" key="3">
    <source>
        <dbReference type="Proteomes" id="UP000183954"/>
    </source>
</evidence>
<dbReference type="EMBL" id="FQXJ01000004">
    <property type="protein sequence ID" value="SHH69031.1"/>
    <property type="molecule type" value="Genomic_DNA"/>
</dbReference>
<dbReference type="AlphaFoldDB" id="A0A1M5V1C4"/>
<accession>A0A1M5V1C4</accession>
<gene>
    <name evidence="2" type="ORF">SAMN02746098_01157</name>
</gene>
<dbReference type="PROSITE" id="PS51257">
    <property type="entry name" value="PROKAR_LIPOPROTEIN"/>
    <property type="match status" value="1"/>
</dbReference>
<evidence type="ECO:0000256" key="1">
    <source>
        <dbReference type="SAM" id="MobiDB-lite"/>
    </source>
</evidence>
<proteinExistence type="predicted"/>
<feature type="region of interest" description="Disordered" evidence="1">
    <location>
        <begin position="253"/>
        <end position="277"/>
    </location>
</feature>
<reference evidence="3" key="1">
    <citation type="submission" date="2016-11" db="EMBL/GenBank/DDBJ databases">
        <authorList>
            <person name="Varghese N."/>
            <person name="Submissions S."/>
        </authorList>
    </citation>
    <scope>NUCLEOTIDE SEQUENCE [LARGE SCALE GENOMIC DNA]</scope>
    <source>
        <strain evidence="3">DSM 15449</strain>
    </source>
</reference>
<organism evidence="2 3">
    <name type="scientific">Desulfosporosinus lacus DSM 15449</name>
    <dbReference type="NCBI Taxonomy" id="1121420"/>
    <lineage>
        <taxon>Bacteria</taxon>
        <taxon>Bacillati</taxon>
        <taxon>Bacillota</taxon>
        <taxon>Clostridia</taxon>
        <taxon>Eubacteriales</taxon>
        <taxon>Desulfitobacteriaceae</taxon>
        <taxon>Desulfosporosinus</taxon>
    </lineage>
</organism>